<proteinExistence type="predicted"/>
<dbReference type="AlphaFoldDB" id="A0A7G8BIN3"/>
<organism evidence="1 2">
    <name type="scientific">Alloacidobacterium dinghuense</name>
    <dbReference type="NCBI Taxonomy" id="2763107"/>
    <lineage>
        <taxon>Bacteria</taxon>
        <taxon>Pseudomonadati</taxon>
        <taxon>Acidobacteriota</taxon>
        <taxon>Terriglobia</taxon>
        <taxon>Terriglobales</taxon>
        <taxon>Acidobacteriaceae</taxon>
        <taxon>Alloacidobacterium</taxon>
    </lineage>
</organism>
<name>A0A7G8BIN3_9BACT</name>
<dbReference type="Proteomes" id="UP000515312">
    <property type="component" value="Chromosome"/>
</dbReference>
<reference evidence="1 2" key="1">
    <citation type="submission" date="2020-08" db="EMBL/GenBank/DDBJ databases">
        <title>Edaphobacter telluris sp. nov. and Acidobacterium dinghuensis sp. nov., two acidobacteria isolated from forest soil.</title>
        <authorList>
            <person name="Fu J."/>
            <person name="Qiu L."/>
        </authorList>
    </citation>
    <scope>NUCLEOTIDE SEQUENCE [LARGE SCALE GENOMIC DNA]</scope>
    <source>
        <strain evidence="1">4Y35</strain>
    </source>
</reference>
<evidence type="ECO:0000313" key="2">
    <source>
        <dbReference type="Proteomes" id="UP000515312"/>
    </source>
</evidence>
<protein>
    <submittedName>
        <fullName evidence="1">Uncharacterized protein</fullName>
    </submittedName>
</protein>
<dbReference type="RefSeq" id="WP_186743358.1">
    <property type="nucleotide sequence ID" value="NZ_CP060394.1"/>
</dbReference>
<evidence type="ECO:0000313" key="1">
    <source>
        <dbReference type="EMBL" id="QNI32403.1"/>
    </source>
</evidence>
<dbReference type="KEGG" id="adin:H7849_26085"/>
<dbReference type="EMBL" id="CP060394">
    <property type="protein sequence ID" value="QNI32403.1"/>
    <property type="molecule type" value="Genomic_DNA"/>
</dbReference>
<gene>
    <name evidence="1" type="ORF">H7849_26085</name>
</gene>
<accession>A0A7G8BIN3</accession>
<sequence length="62" mass="6624">MDIVRKHISKSGKSVLVFRPQPVIGSPGVMPPDAQAEAGMQRMGAAPVRIDAVRNRSSPLSK</sequence>
<keyword evidence="2" id="KW-1185">Reference proteome</keyword>